<dbReference type="Proteomes" id="UP001166291">
    <property type="component" value="Unassembled WGS sequence"/>
</dbReference>
<reference evidence="1" key="1">
    <citation type="submission" date="2021-07" db="EMBL/GenBank/DDBJ databases">
        <title>Zhongshania sp. CAU 1632 isolated from seawater.</title>
        <authorList>
            <person name="Kim W."/>
        </authorList>
    </citation>
    <scope>NUCLEOTIDE SEQUENCE</scope>
    <source>
        <strain evidence="1">CAU 1632</strain>
    </source>
</reference>
<protein>
    <submittedName>
        <fullName evidence="1">TniQ family protein</fullName>
    </submittedName>
</protein>
<dbReference type="RefSeq" id="WP_219042739.1">
    <property type="nucleotide sequence ID" value="NZ_JAHWDQ010000001.1"/>
</dbReference>
<evidence type="ECO:0000313" key="1">
    <source>
        <dbReference type="EMBL" id="MBW2940550.1"/>
    </source>
</evidence>
<proteinExistence type="predicted"/>
<dbReference type="EMBL" id="JAHWDQ010000001">
    <property type="protein sequence ID" value="MBW2940550.1"/>
    <property type="molecule type" value="Genomic_DNA"/>
</dbReference>
<accession>A0ABS6VQF6</accession>
<keyword evidence="2" id="KW-1185">Reference proteome</keyword>
<evidence type="ECO:0000313" key="2">
    <source>
        <dbReference type="Proteomes" id="UP001166291"/>
    </source>
</evidence>
<organism evidence="1 2">
    <name type="scientific">Zhongshania aquimaris</name>
    <dbReference type="NCBI Taxonomy" id="2857107"/>
    <lineage>
        <taxon>Bacteria</taxon>
        <taxon>Pseudomonadati</taxon>
        <taxon>Pseudomonadota</taxon>
        <taxon>Gammaproteobacteria</taxon>
        <taxon>Cellvibrionales</taxon>
        <taxon>Spongiibacteraceae</taxon>
        <taxon>Zhongshania</taxon>
    </lineage>
</organism>
<sequence length="693" mass="77700">MQLNFIPNARPNESLSGLLIRQASGVYQTPGELLANLGSKCNPPTELRALLRGNKSALKKLWRNSNWEPSPFYSFIAQKRDFNHWVNYNRLGVCPKCASDGLTLESHDFNFIKACTKHSMALSRQCHSCLKPFPVNRPLLTHCRCGEPIRSKAADPAQLEESQYLEALMLENDPQSLFAFKEIQSIMSERLSEKSLTVIDYRNFLEGNVDGVVAAVNNAIRKLPAISLRAICAPFACAKSDVIKLSAPRILSMVERTSAENDMKIKTPEFYLTHDEFRYAIGLKQKTAVVIESTYFDHKHFQGRSGLIFNYNKLSEFFAPLIHGNRCADDTTSSLAALSVSRKQSIAKLLEKIFSNDLPISSFDEKKPLSQIHTLSGTLNSSNTPAGFMTMDSVVAHLDSYEEAIRGARDAGLLPYTHQKSCNNRYLFAIKDVDAFHSKYVLIGELARELQYPPMRLSDRLRELGVVPVAGPYEGNSSVSTFKRADIEDVDLRAAIGITNYATNSGRNAGGTPSFDAETWATGHEVAAQLNVPIAQLHRITRHNLLVKGTPRIRGSQRRHYYRRDSIQNVVALLTDAVEVDHLAKELKANRKKLISRYLYLLKAEPIKVGAKTLIPIDDAKQLRAHYEQFKDASAAADYLSTTRHQIGNWKKASKLSPILKDDPNFIKSPLLYRVSDLDGMRNSTQLIRESRT</sequence>
<comment type="caution">
    <text evidence="1">The sequence shown here is derived from an EMBL/GenBank/DDBJ whole genome shotgun (WGS) entry which is preliminary data.</text>
</comment>
<name>A0ABS6VQF6_9GAMM</name>
<gene>
    <name evidence="1" type="ORF">KXJ70_07185</name>
</gene>